<evidence type="ECO:0000256" key="2">
    <source>
        <dbReference type="ARBA" id="ARBA00023043"/>
    </source>
</evidence>
<reference evidence="4" key="1">
    <citation type="submission" date="2021-01" db="EMBL/GenBank/DDBJ databases">
        <authorList>
            <person name="Corre E."/>
            <person name="Pelletier E."/>
            <person name="Niang G."/>
            <person name="Scheremetjew M."/>
            <person name="Finn R."/>
            <person name="Kale V."/>
            <person name="Holt S."/>
            <person name="Cochrane G."/>
            <person name="Meng A."/>
            <person name="Brown T."/>
            <person name="Cohen L."/>
        </authorList>
    </citation>
    <scope>NUCLEOTIDE SEQUENCE</scope>
    <source>
        <strain evidence="4">PLY429</strain>
    </source>
</reference>
<dbReference type="AlphaFoldDB" id="A0A6U1IF17"/>
<dbReference type="PROSITE" id="PS50297">
    <property type="entry name" value="ANK_REP_REGION"/>
    <property type="match status" value="4"/>
</dbReference>
<dbReference type="SUPFAM" id="SSF48403">
    <property type="entry name" value="Ankyrin repeat"/>
    <property type="match status" value="1"/>
</dbReference>
<dbReference type="PANTHER" id="PTHR24171">
    <property type="entry name" value="ANKYRIN REPEAT DOMAIN-CONTAINING PROTEIN 39-RELATED"/>
    <property type="match status" value="1"/>
</dbReference>
<dbReference type="SMART" id="SM00248">
    <property type="entry name" value="ANK"/>
    <property type="match status" value="5"/>
</dbReference>
<dbReference type="PRINTS" id="PR01415">
    <property type="entry name" value="ANKYRIN"/>
</dbReference>
<dbReference type="EMBL" id="HBGG01025150">
    <property type="protein sequence ID" value="CAD9210786.1"/>
    <property type="molecule type" value="Transcribed_RNA"/>
</dbReference>
<dbReference type="InterPro" id="IPR002110">
    <property type="entry name" value="Ankyrin_rpt"/>
</dbReference>
<feature type="repeat" description="ANK" evidence="3">
    <location>
        <begin position="142"/>
        <end position="174"/>
    </location>
</feature>
<dbReference type="Gene3D" id="1.25.40.20">
    <property type="entry name" value="Ankyrin repeat-containing domain"/>
    <property type="match status" value="3"/>
</dbReference>
<keyword evidence="2 3" id="KW-0040">ANK repeat</keyword>
<dbReference type="PANTHER" id="PTHR24171:SF9">
    <property type="entry name" value="ANKYRIN REPEAT DOMAIN-CONTAINING PROTEIN 39"/>
    <property type="match status" value="1"/>
</dbReference>
<dbReference type="EMBL" id="HBGG01025151">
    <property type="protein sequence ID" value="CAD9210787.1"/>
    <property type="molecule type" value="Transcribed_RNA"/>
</dbReference>
<evidence type="ECO:0000256" key="3">
    <source>
        <dbReference type="PROSITE-ProRule" id="PRU00023"/>
    </source>
</evidence>
<dbReference type="PROSITE" id="PS50088">
    <property type="entry name" value="ANK_REPEAT"/>
    <property type="match status" value="4"/>
</dbReference>
<protein>
    <submittedName>
        <fullName evidence="4">Uncharacterized protein</fullName>
    </submittedName>
</protein>
<feature type="repeat" description="ANK" evidence="3">
    <location>
        <begin position="109"/>
        <end position="141"/>
    </location>
</feature>
<feature type="repeat" description="ANK" evidence="3">
    <location>
        <begin position="175"/>
        <end position="207"/>
    </location>
</feature>
<keyword evidence="1" id="KW-0677">Repeat</keyword>
<gene>
    <name evidence="4" type="ORF">TCHU04912_LOCUS13025</name>
    <name evidence="5" type="ORF">TCHU04912_LOCUS13026</name>
</gene>
<organism evidence="4">
    <name type="scientific">Tetraselmis chuii</name>
    <dbReference type="NCBI Taxonomy" id="63592"/>
    <lineage>
        <taxon>Eukaryota</taxon>
        <taxon>Viridiplantae</taxon>
        <taxon>Chlorophyta</taxon>
        <taxon>core chlorophytes</taxon>
        <taxon>Chlorodendrophyceae</taxon>
        <taxon>Chlorodendrales</taxon>
        <taxon>Chlorodendraceae</taxon>
        <taxon>Tetraselmis</taxon>
    </lineage>
</organism>
<evidence type="ECO:0000313" key="4">
    <source>
        <dbReference type="EMBL" id="CAD9210786.1"/>
    </source>
</evidence>
<dbReference type="Pfam" id="PF13637">
    <property type="entry name" value="Ank_4"/>
    <property type="match status" value="1"/>
</dbReference>
<dbReference type="InterPro" id="IPR036770">
    <property type="entry name" value="Ankyrin_rpt-contain_sf"/>
</dbReference>
<feature type="repeat" description="ANK" evidence="3">
    <location>
        <begin position="76"/>
        <end position="108"/>
    </location>
</feature>
<evidence type="ECO:0000313" key="5">
    <source>
        <dbReference type="EMBL" id="CAD9210787.1"/>
    </source>
</evidence>
<name>A0A6U1IF17_9CHLO</name>
<proteinExistence type="predicted"/>
<evidence type="ECO:0000256" key="1">
    <source>
        <dbReference type="ARBA" id="ARBA00022737"/>
    </source>
</evidence>
<sequence>MDVKILDAAGKGDLEALKAAVAEGGNVNAVDPKTGDTPIIVASHKCTGDNELAHHFVGLVNYLAHNGANVNSTNNDGSTAFSNAVWNKNVELVLLLIKAGANVNASDHDGWTPLYNATYNGHVELVELLLKAGANVNAANNEGDRPLLVASKKGNEELVKLLIKSGANVNLANNDGWTPLIYAAHKGHKAVCEHLLAASANKSLTTAVEYDDVPPGKDAAAVASIAGNLDIVGLLKGPLHRVPVVGPVLSLVARPFVNAFREH</sequence>
<dbReference type="Pfam" id="PF12796">
    <property type="entry name" value="Ank_2"/>
    <property type="match status" value="1"/>
</dbReference>
<accession>A0A6U1IF17</accession>